<evidence type="ECO:0000256" key="1">
    <source>
        <dbReference type="SAM" id="MobiDB-lite"/>
    </source>
</evidence>
<dbReference type="Proteomes" id="UP000000763">
    <property type="component" value="Chromosome 11"/>
</dbReference>
<evidence type="ECO:0000313" key="3">
    <source>
        <dbReference type="Proteomes" id="UP000000763"/>
    </source>
</evidence>
<protein>
    <submittedName>
        <fullName evidence="2">Os11g0631900 protein</fullName>
    </submittedName>
</protein>
<proteinExistence type="predicted"/>
<sequence length="115" mass="11832">MRDKGRESGGREGEELCLHCLEGRGLEQRTGGDAGGDHGGLCLPVLDASGVQRQSGSARCSWRQGGRPPRRSARAGSNGGGGSFGAGVRRGRELGSTMAHAHARAAHVRSEVGEG</sequence>
<reference evidence="2 3" key="1">
    <citation type="journal article" date="2005" name="Nature">
        <title>The map-based sequence of the rice genome.</title>
        <authorList>
            <consortium name="International rice genome sequencing project (IRGSP)"/>
            <person name="Matsumoto T."/>
            <person name="Wu J."/>
            <person name="Kanamori H."/>
            <person name="Katayose Y."/>
            <person name="Fujisawa M."/>
            <person name="Namiki N."/>
            <person name="Mizuno H."/>
            <person name="Yamamoto K."/>
            <person name="Antonio B.A."/>
            <person name="Baba T."/>
            <person name="Sakata K."/>
            <person name="Nagamura Y."/>
            <person name="Aoki H."/>
            <person name="Arikawa K."/>
            <person name="Arita K."/>
            <person name="Bito T."/>
            <person name="Chiden Y."/>
            <person name="Fujitsuka N."/>
            <person name="Fukunaka R."/>
            <person name="Hamada M."/>
            <person name="Harada C."/>
            <person name="Hayashi A."/>
            <person name="Hijishita S."/>
            <person name="Honda M."/>
            <person name="Hosokawa S."/>
            <person name="Ichikawa Y."/>
            <person name="Idonuma A."/>
            <person name="Iijima M."/>
            <person name="Ikeda M."/>
            <person name="Ikeno M."/>
            <person name="Ito K."/>
            <person name="Ito S."/>
            <person name="Ito T."/>
            <person name="Ito Y."/>
            <person name="Ito Y."/>
            <person name="Iwabuchi A."/>
            <person name="Kamiya K."/>
            <person name="Karasawa W."/>
            <person name="Kurita K."/>
            <person name="Katagiri S."/>
            <person name="Kikuta A."/>
            <person name="Kobayashi H."/>
            <person name="Kobayashi N."/>
            <person name="Machita K."/>
            <person name="Maehara T."/>
            <person name="Masukawa M."/>
            <person name="Mizubayashi T."/>
            <person name="Mukai Y."/>
            <person name="Nagasaki H."/>
            <person name="Nagata Y."/>
            <person name="Naito S."/>
            <person name="Nakashima M."/>
            <person name="Nakama Y."/>
            <person name="Nakamichi Y."/>
            <person name="Nakamura M."/>
            <person name="Meguro A."/>
            <person name="Negishi M."/>
            <person name="Ohta I."/>
            <person name="Ohta T."/>
            <person name="Okamoto M."/>
            <person name="Ono N."/>
            <person name="Saji S."/>
            <person name="Sakaguchi M."/>
            <person name="Sakai K."/>
            <person name="Shibata M."/>
            <person name="Shimokawa T."/>
            <person name="Song J."/>
            <person name="Takazaki Y."/>
            <person name="Terasawa K."/>
            <person name="Tsugane M."/>
            <person name="Tsuji K."/>
            <person name="Ueda S."/>
            <person name="Waki K."/>
            <person name="Yamagata H."/>
            <person name="Yamamoto M."/>
            <person name="Yamamoto S."/>
            <person name="Yamane H."/>
            <person name="Yoshiki S."/>
            <person name="Yoshihara R."/>
            <person name="Yukawa K."/>
            <person name="Zhong H."/>
            <person name="Yano M."/>
            <person name="Yuan Q."/>
            <person name="Ouyang S."/>
            <person name="Liu J."/>
            <person name="Jones K.M."/>
            <person name="Gansberger K."/>
            <person name="Moffat K."/>
            <person name="Hill J."/>
            <person name="Bera J."/>
            <person name="Fadrosh D."/>
            <person name="Jin S."/>
            <person name="Johri S."/>
            <person name="Kim M."/>
            <person name="Overton L."/>
            <person name="Reardon M."/>
            <person name="Tsitrin T."/>
            <person name="Vuong H."/>
            <person name="Weaver B."/>
            <person name="Ciecko A."/>
            <person name="Tallon L."/>
            <person name="Jackson J."/>
            <person name="Pai G."/>
            <person name="Aken S.V."/>
            <person name="Utterback T."/>
            <person name="Reidmuller S."/>
            <person name="Feldblyum T."/>
            <person name="Hsiao J."/>
            <person name="Zismann V."/>
            <person name="Iobst S."/>
            <person name="de Vazeille A.R."/>
            <person name="Buell C.R."/>
            <person name="Ying K."/>
            <person name="Li Y."/>
            <person name="Lu T."/>
            <person name="Huang Y."/>
            <person name="Zhao Q."/>
            <person name="Feng Q."/>
            <person name="Zhang L."/>
            <person name="Zhu J."/>
            <person name="Weng Q."/>
            <person name="Mu J."/>
            <person name="Lu Y."/>
            <person name="Fan D."/>
            <person name="Liu Y."/>
            <person name="Guan J."/>
            <person name="Zhang Y."/>
            <person name="Yu S."/>
            <person name="Liu X."/>
            <person name="Zhang Y."/>
            <person name="Hong G."/>
            <person name="Han B."/>
            <person name="Choisne N."/>
            <person name="Demange N."/>
            <person name="Orjeda G."/>
            <person name="Samain S."/>
            <person name="Cattolico L."/>
            <person name="Pelletier E."/>
            <person name="Couloux A."/>
            <person name="Segurens B."/>
            <person name="Wincker P."/>
            <person name="D'Hont A."/>
            <person name="Scarpelli C."/>
            <person name="Weissenbach J."/>
            <person name="Salanoubat M."/>
            <person name="Quetier F."/>
            <person name="Yu Y."/>
            <person name="Kim H.R."/>
            <person name="Rambo T."/>
            <person name="Currie J."/>
            <person name="Collura K."/>
            <person name="Luo M."/>
            <person name="Yang T."/>
            <person name="Ammiraju J.S.S."/>
            <person name="Engler F."/>
            <person name="Soderlund C."/>
            <person name="Wing R.A."/>
            <person name="Palmer L.E."/>
            <person name="de la Bastide M."/>
            <person name="Spiegel L."/>
            <person name="Nascimento L."/>
            <person name="Zutavern T."/>
            <person name="O'Shaughnessy A."/>
            <person name="Dike S."/>
            <person name="Dedhia N."/>
            <person name="Preston R."/>
            <person name="Balija V."/>
            <person name="McCombie W.R."/>
            <person name="Chow T."/>
            <person name="Chen H."/>
            <person name="Chung M."/>
            <person name="Chen C."/>
            <person name="Shaw J."/>
            <person name="Wu H."/>
            <person name="Hsiao K."/>
            <person name="Chao Y."/>
            <person name="Chu M."/>
            <person name="Cheng C."/>
            <person name="Hour A."/>
            <person name="Lee P."/>
            <person name="Lin S."/>
            <person name="Lin Y."/>
            <person name="Liou J."/>
            <person name="Liu S."/>
            <person name="Hsing Y."/>
            <person name="Raghuvanshi S."/>
            <person name="Mohanty A."/>
            <person name="Bharti A.K."/>
            <person name="Gaur A."/>
            <person name="Gupta V."/>
            <person name="Kumar D."/>
            <person name="Ravi V."/>
            <person name="Vij S."/>
            <person name="Kapur A."/>
            <person name="Khurana P."/>
            <person name="Khurana P."/>
            <person name="Khurana J.P."/>
            <person name="Tyagi A.K."/>
            <person name="Gaikwad K."/>
            <person name="Singh A."/>
            <person name="Dalal V."/>
            <person name="Srivastava S."/>
            <person name="Dixit A."/>
            <person name="Pal A.K."/>
            <person name="Ghazi I.A."/>
            <person name="Yadav M."/>
            <person name="Pandit A."/>
            <person name="Bhargava A."/>
            <person name="Sureshbabu K."/>
            <person name="Batra K."/>
            <person name="Sharma T.R."/>
            <person name="Mohapatra T."/>
            <person name="Singh N.K."/>
            <person name="Messing J."/>
            <person name="Nelson A.B."/>
            <person name="Fuks G."/>
            <person name="Kavchok S."/>
            <person name="Keizer G."/>
            <person name="Linton E."/>
            <person name="Llaca V."/>
            <person name="Song R."/>
            <person name="Tanyolac B."/>
            <person name="Young S."/>
            <person name="Ho-Il K."/>
            <person name="Hahn J.H."/>
            <person name="Sangsakoo G."/>
            <person name="Vanavichit A."/>
            <person name="de Mattos Luiz.A.T."/>
            <person name="Zimmer P.D."/>
            <person name="Malone G."/>
            <person name="Dellagostin O."/>
            <person name="de Oliveira A.C."/>
            <person name="Bevan M."/>
            <person name="Bancroft I."/>
            <person name="Minx P."/>
            <person name="Cordum H."/>
            <person name="Wilson R."/>
            <person name="Cheng Z."/>
            <person name="Jin W."/>
            <person name="Jiang J."/>
            <person name="Leong S.A."/>
            <person name="Iwama H."/>
            <person name="Gojobori T."/>
            <person name="Itoh T."/>
            <person name="Niimura Y."/>
            <person name="Fujii Y."/>
            <person name="Habara T."/>
            <person name="Sakai H."/>
            <person name="Sato Y."/>
            <person name="Wilson G."/>
            <person name="Kumar K."/>
            <person name="McCouch S."/>
            <person name="Juretic N."/>
            <person name="Hoen D."/>
            <person name="Wright S."/>
            <person name="Bruskiewich R."/>
            <person name="Bureau T."/>
            <person name="Miyao A."/>
            <person name="Hirochika H."/>
            <person name="Nishikawa T."/>
            <person name="Kadowaki K."/>
            <person name="Sugiura M."/>
            <person name="Burr B."/>
            <person name="Sasaki T."/>
        </authorList>
    </citation>
    <scope>NUCLEOTIDE SEQUENCE [LARGE SCALE GENOMIC DNA]</scope>
    <source>
        <strain evidence="3">cv. Nipponbare</strain>
    </source>
</reference>
<reference evidence="3" key="2">
    <citation type="journal article" date="2008" name="Nucleic Acids Res.">
        <title>The rice annotation project database (RAP-DB): 2008 update.</title>
        <authorList>
            <consortium name="The rice annotation project (RAP)"/>
        </authorList>
    </citation>
    <scope>GENOME REANNOTATION</scope>
    <source>
        <strain evidence="3">cv. Nipponbare</strain>
    </source>
</reference>
<name>Q0IRI2_ORYSJ</name>
<evidence type="ECO:0000313" key="2">
    <source>
        <dbReference type="EMBL" id="BAF28683.1"/>
    </source>
</evidence>
<dbReference type="AlphaFoldDB" id="Q0IRI2"/>
<dbReference type="EMBL" id="AP008217">
    <property type="protein sequence ID" value="BAF28683.1"/>
    <property type="molecule type" value="Genomic_DNA"/>
</dbReference>
<organism evidence="2 3">
    <name type="scientific">Oryza sativa subsp. japonica</name>
    <name type="common">Rice</name>
    <dbReference type="NCBI Taxonomy" id="39947"/>
    <lineage>
        <taxon>Eukaryota</taxon>
        <taxon>Viridiplantae</taxon>
        <taxon>Streptophyta</taxon>
        <taxon>Embryophyta</taxon>
        <taxon>Tracheophyta</taxon>
        <taxon>Spermatophyta</taxon>
        <taxon>Magnoliopsida</taxon>
        <taxon>Liliopsida</taxon>
        <taxon>Poales</taxon>
        <taxon>Poaceae</taxon>
        <taxon>BOP clade</taxon>
        <taxon>Oryzoideae</taxon>
        <taxon>Oryzeae</taxon>
        <taxon>Oryzinae</taxon>
        <taxon>Oryza</taxon>
        <taxon>Oryza sativa</taxon>
    </lineage>
</organism>
<accession>Q0IRI2</accession>
<dbReference type="KEGG" id="dosa:Os11g0631900"/>
<feature type="region of interest" description="Disordered" evidence="1">
    <location>
        <begin position="53"/>
        <end position="115"/>
    </location>
</feature>
<gene>
    <name evidence="2" type="ordered locus">Os11g0631900</name>
</gene>